<evidence type="ECO:0000313" key="2">
    <source>
        <dbReference type="EMBL" id="AXG67338.1"/>
    </source>
</evidence>
<name>A0A384ZYL3_9CAUD</name>
<protein>
    <submittedName>
        <fullName evidence="2">Uncharacterized protein</fullName>
    </submittedName>
</protein>
<keyword evidence="3" id="KW-1185">Reference proteome</keyword>
<feature type="transmembrane region" description="Helical" evidence="1">
    <location>
        <begin position="6"/>
        <end position="24"/>
    </location>
</feature>
<keyword evidence="1" id="KW-0472">Membrane</keyword>
<dbReference type="EMBL" id="MH460463">
    <property type="protein sequence ID" value="AXG67338.1"/>
    <property type="molecule type" value="Genomic_DNA"/>
</dbReference>
<feature type="transmembrane region" description="Helical" evidence="1">
    <location>
        <begin position="52"/>
        <end position="70"/>
    </location>
</feature>
<keyword evidence="1" id="KW-1133">Transmembrane helix</keyword>
<gene>
    <name evidence="2" type="ORF">AD1_294</name>
</gene>
<organism evidence="2 3">
    <name type="scientific">Dickeya phage vB_DsoM_AD1</name>
    <dbReference type="NCBI Taxonomy" id="2283029"/>
    <lineage>
        <taxon>Viruses</taxon>
        <taxon>Duplodnaviria</taxon>
        <taxon>Heunggongvirae</taxon>
        <taxon>Uroviricota</taxon>
        <taxon>Caudoviricetes</taxon>
        <taxon>Alexandravirus</taxon>
        <taxon>Alexandravirus AD1</taxon>
    </lineage>
</organism>
<dbReference type="Proteomes" id="UP000262440">
    <property type="component" value="Segment"/>
</dbReference>
<proteinExistence type="predicted"/>
<evidence type="ECO:0000256" key="1">
    <source>
        <dbReference type="SAM" id="Phobius"/>
    </source>
</evidence>
<evidence type="ECO:0000313" key="3">
    <source>
        <dbReference type="Proteomes" id="UP000262440"/>
    </source>
</evidence>
<sequence length="71" mass="8236">MDNLLIVIIAYYIVGVIIFIRDLCEVAEDTVLRKQFNAELEQISNTGLAIELIRVVLFVVFIHIPCWIFRV</sequence>
<reference evidence="2 3" key="1">
    <citation type="journal article" date="2018" name="Front. Microbiol.">
        <title>Jumbo Bacteriophages Are Represented Within an Increasing Diversity of Environmental Viruses Infecting the Emerging Phytopathogen, Dickeya solani.</title>
        <authorList>
            <person name="Day A.W."/>
            <person name="Ahn J."/>
            <person name="Salmond G.P.C."/>
        </authorList>
    </citation>
    <scope>NUCLEOTIDE SEQUENCE [LARGE SCALE GENOMIC DNA]</scope>
</reference>
<keyword evidence="1" id="KW-0812">Transmembrane</keyword>
<accession>A0A384ZYL3</accession>